<dbReference type="InterPro" id="IPR031107">
    <property type="entry name" value="Small_HSP"/>
</dbReference>
<dbReference type="EMBL" id="JAOWKZ010000001">
    <property type="protein sequence ID" value="MCV2871297.1"/>
    <property type="molecule type" value="Genomic_DNA"/>
</dbReference>
<keyword evidence="5" id="KW-1185">Reference proteome</keyword>
<dbReference type="RefSeq" id="WP_263738477.1">
    <property type="nucleotide sequence ID" value="NZ_JAOWKZ010000001.1"/>
</dbReference>
<name>A0ABT2ZJR6_9RHOB</name>
<comment type="similarity">
    <text evidence="1 2">Belongs to the small heat shock protein (HSP20) family.</text>
</comment>
<dbReference type="SUPFAM" id="SSF49764">
    <property type="entry name" value="HSP20-like chaperones"/>
    <property type="match status" value="1"/>
</dbReference>
<evidence type="ECO:0000256" key="2">
    <source>
        <dbReference type="RuleBase" id="RU003616"/>
    </source>
</evidence>
<accession>A0ABT2ZJR6</accession>
<comment type="caution">
    <text evidence="4">The sequence shown here is derived from an EMBL/GenBank/DDBJ whole genome shotgun (WGS) entry which is preliminary data.</text>
</comment>
<proteinExistence type="inferred from homology"/>
<dbReference type="InterPro" id="IPR008978">
    <property type="entry name" value="HSP20-like_chaperone"/>
</dbReference>
<dbReference type="PANTHER" id="PTHR11527">
    <property type="entry name" value="HEAT-SHOCK PROTEIN 20 FAMILY MEMBER"/>
    <property type="match status" value="1"/>
</dbReference>
<organism evidence="4 5">
    <name type="scientific">Albidovulum litorale</name>
    <dbReference type="NCBI Taxonomy" id="2984134"/>
    <lineage>
        <taxon>Bacteria</taxon>
        <taxon>Pseudomonadati</taxon>
        <taxon>Pseudomonadota</taxon>
        <taxon>Alphaproteobacteria</taxon>
        <taxon>Rhodobacterales</taxon>
        <taxon>Paracoccaceae</taxon>
        <taxon>Albidovulum</taxon>
    </lineage>
</organism>
<dbReference type="PROSITE" id="PS01031">
    <property type="entry name" value="SHSP"/>
    <property type="match status" value="1"/>
</dbReference>
<dbReference type="Pfam" id="PF00011">
    <property type="entry name" value="HSP20"/>
    <property type="match status" value="1"/>
</dbReference>
<evidence type="ECO:0000313" key="4">
    <source>
        <dbReference type="EMBL" id="MCV2871297.1"/>
    </source>
</evidence>
<evidence type="ECO:0000256" key="1">
    <source>
        <dbReference type="PROSITE-ProRule" id="PRU00285"/>
    </source>
</evidence>
<dbReference type="Proteomes" id="UP001652564">
    <property type="component" value="Unassembled WGS sequence"/>
</dbReference>
<evidence type="ECO:0000313" key="5">
    <source>
        <dbReference type="Proteomes" id="UP001652564"/>
    </source>
</evidence>
<feature type="domain" description="SHSP" evidence="3">
    <location>
        <begin position="24"/>
        <end position="139"/>
    </location>
</feature>
<reference evidence="4 5" key="1">
    <citation type="submission" date="2022-10" db="EMBL/GenBank/DDBJ databases">
        <title>Defluviimonas sp. nov., isolated from ocean surface sediments.</title>
        <authorList>
            <person name="He W."/>
            <person name="Wang L."/>
            <person name="Zhang D.-F."/>
        </authorList>
    </citation>
    <scope>NUCLEOTIDE SEQUENCE [LARGE SCALE GENOMIC DNA]</scope>
    <source>
        <strain evidence="4 5">WL0050</strain>
    </source>
</reference>
<sequence length="139" mass="15448">MVEKTPATSNFWPSFYEPFRHFGARLSEWLAPASEASSDDKTYRIAVELPGVDEKDIDITVDDGMVTVKGEKKESREEKGETWYFSERQYGSFSRSFRLPADADAGKISADLKDGVLTLTVARAAPEVAKARKVPIGRA</sequence>
<dbReference type="CDD" id="cd06464">
    <property type="entry name" value="ACD_sHsps-like"/>
    <property type="match status" value="1"/>
</dbReference>
<dbReference type="InterPro" id="IPR002068">
    <property type="entry name" value="A-crystallin/Hsp20_dom"/>
</dbReference>
<gene>
    <name evidence="4" type="ORF">OEZ71_03200</name>
</gene>
<evidence type="ECO:0000259" key="3">
    <source>
        <dbReference type="PROSITE" id="PS01031"/>
    </source>
</evidence>
<protein>
    <submittedName>
        <fullName evidence="4">Hsp20/alpha crystallin family protein</fullName>
    </submittedName>
</protein>
<dbReference type="Gene3D" id="2.60.40.790">
    <property type="match status" value="1"/>
</dbReference>